<name>A0ABQ9VUG9_SAGOE</name>
<feature type="region of interest" description="Disordered" evidence="1">
    <location>
        <begin position="1"/>
        <end position="43"/>
    </location>
</feature>
<dbReference type="EMBL" id="JASSZA010000004">
    <property type="protein sequence ID" value="KAK2113015.1"/>
    <property type="molecule type" value="Genomic_DNA"/>
</dbReference>
<proteinExistence type="predicted"/>
<protein>
    <submittedName>
        <fullName evidence="2">Uncharacterized protein</fullName>
    </submittedName>
</protein>
<feature type="compositionally biased region" description="Basic and acidic residues" evidence="1">
    <location>
        <begin position="28"/>
        <end position="38"/>
    </location>
</feature>
<evidence type="ECO:0000313" key="2">
    <source>
        <dbReference type="EMBL" id="KAK2113015.1"/>
    </source>
</evidence>
<gene>
    <name evidence="2" type="ORF">P7K49_007281</name>
</gene>
<accession>A0ABQ9VUG9</accession>
<comment type="caution">
    <text evidence="2">The sequence shown here is derived from an EMBL/GenBank/DDBJ whole genome shotgun (WGS) entry which is preliminary data.</text>
</comment>
<dbReference type="Proteomes" id="UP001266305">
    <property type="component" value="Unassembled WGS sequence"/>
</dbReference>
<keyword evidence="3" id="KW-1185">Reference proteome</keyword>
<evidence type="ECO:0000313" key="3">
    <source>
        <dbReference type="Proteomes" id="UP001266305"/>
    </source>
</evidence>
<sequence length="50" mass="5210">MGPGWIGKKASGKHNEADSSSASKHTKPKVDVGCRSHGTDSASGLVLIRY</sequence>
<evidence type="ECO:0000256" key="1">
    <source>
        <dbReference type="SAM" id="MobiDB-lite"/>
    </source>
</evidence>
<reference evidence="2 3" key="1">
    <citation type="submission" date="2023-05" db="EMBL/GenBank/DDBJ databases">
        <title>B98-5 Cell Line De Novo Hybrid Assembly: An Optical Mapping Approach.</title>
        <authorList>
            <person name="Kananen K."/>
            <person name="Auerbach J.A."/>
            <person name="Kautto E."/>
            <person name="Blachly J.S."/>
        </authorList>
    </citation>
    <scope>NUCLEOTIDE SEQUENCE [LARGE SCALE GENOMIC DNA]</scope>
    <source>
        <strain evidence="2">B95-8</strain>
        <tissue evidence="2">Cell line</tissue>
    </source>
</reference>
<organism evidence="2 3">
    <name type="scientific">Saguinus oedipus</name>
    <name type="common">Cotton-top tamarin</name>
    <name type="synonym">Oedipomidas oedipus</name>
    <dbReference type="NCBI Taxonomy" id="9490"/>
    <lineage>
        <taxon>Eukaryota</taxon>
        <taxon>Metazoa</taxon>
        <taxon>Chordata</taxon>
        <taxon>Craniata</taxon>
        <taxon>Vertebrata</taxon>
        <taxon>Euteleostomi</taxon>
        <taxon>Mammalia</taxon>
        <taxon>Eutheria</taxon>
        <taxon>Euarchontoglires</taxon>
        <taxon>Primates</taxon>
        <taxon>Haplorrhini</taxon>
        <taxon>Platyrrhini</taxon>
        <taxon>Cebidae</taxon>
        <taxon>Callitrichinae</taxon>
        <taxon>Saguinus</taxon>
    </lineage>
</organism>